<feature type="transmembrane region" description="Helical" evidence="8">
    <location>
        <begin position="555"/>
        <end position="573"/>
    </location>
</feature>
<feature type="transmembrane region" description="Helical" evidence="8">
    <location>
        <begin position="342"/>
        <end position="360"/>
    </location>
</feature>
<keyword evidence="3 8" id="KW-0813">Transport</keyword>
<dbReference type="PANTHER" id="PTHR30003:SF0">
    <property type="entry name" value="GLYCOLATE PERMEASE GLCA-RELATED"/>
    <property type="match status" value="1"/>
</dbReference>
<dbReference type="GO" id="GO:0015295">
    <property type="term" value="F:solute:proton symporter activity"/>
    <property type="evidence" value="ECO:0007669"/>
    <property type="project" value="TreeGrafter"/>
</dbReference>
<feature type="transmembrane region" description="Helical" evidence="8">
    <location>
        <begin position="251"/>
        <end position="271"/>
    </location>
</feature>
<feature type="transmembrane region" description="Helical" evidence="8">
    <location>
        <begin position="129"/>
        <end position="151"/>
    </location>
</feature>
<dbReference type="Pfam" id="PF02652">
    <property type="entry name" value="Lactate_perm"/>
    <property type="match status" value="1"/>
</dbReference>
<evidence type="ECO:0000313" key="9">
    <source>
        <dbReference type="EMBL" id="APZ92679.1"/>
    </source>
</evidence>
<evidence type="ECO:0000256" key="4">
    <source>
        <dbReference type="ARBA" id="ARBA00022475"/>
    </source>
</evidence>
<dbReference type="AlphaFoldDB" id="A0A1P8WF62"/>
<name>A0A1P8WF62_9PLAN</name>
<keyword evidence="5 8" id="KW-0812">Transmembrane</keyword>
<dbReference type="Proteomes" id="UP000187735">
    <property type="component" value="Chromosome"/>
</dbReference>
<accession>A0A1P8WF62</accession>
<dbReference type="GO" id="GO:0015129">
    <property type="term" value="F:lactate transmembrane transporter activity"/>
    <property type="evidence" value="ECO:0007669"/>
    <property type="project" value="UniProtKB-UniRule"/>
</dbReference>
<organism evidence="9 10">
    <name type="scientific">Fuerstiella marisgermanici</name>
    <dbReference type="NCBI Taxonomy" id="1891926"/>
    <lineage>
        <taxon>Bacteria</taxon>
        <taxon>Pseudomonadati</taxon>
        <taxon>Planctomycetota</taxon>
        <taxon>Planctomycetia</taxon>
        <taxon>Planctomycetales</taxon>
        <taxon>Planctomycetaceae</taxon>
        <taxon>Fuerstiella</taxon>
    </lineage>
</organism>
<evidence type="ECO:0000313" key="10">
    <source>
        <dbReference type="Proteomes" id="UP000187735"/>
    </source>
</evidence>
<keyword evidence="10" id="KW-1185">Reference proteome</keyword>
<evidence type="ECO:0000256" key="6">
    <source>
        <dbReference type="ARBA" id="ARBA00022989"/>
    </source>
</evidence>
<evidence type="ECO:0000256" key="1">
    <source>
        <dbReference type="ARBA" id="ARBA00004651"/>
    </source>
</evidence>
<keyword evidence="4 8" id="KW-1003">Cell membrane</keyword>
<dbReference type="EMBL" id="CP017641">
    <property type="protein sequence ID" value="APZ92679.1"/>
    <property type="molecule type" value="Genomic_DNA"/>
</dbReference>
<dbReference type="OrthoDB" id="9761056at2"/>
<feature type="transmembrane region" description="Helical" evidence="8">
    <location>
        <begin position="31"/>
        <end position="49"/>
    </location>
</feature>
<reference evidence="9 10" key="1">
    <citation type="journal article" date="2016" name="Front. Microbiol.">
        <title>Fuerstia marisgermanicae gen. nov., sp. nov., an Unusual Member of the Phylum Planctomycetes from the German Wadden Sea.</title>
        <authorList>
            <person name="Kohn T."/>
            <person name="Heuer A."/>
            <person name="Jogler M."/>
            <person name="Vollmers J."/>
            <person name="Boedeker C."/>
            <person name="Bunk B."/>
            <person name="Rast P."/>
            <person name="Borchert D."/>
            <person name="Glockner I."/>
            <person name="Freese H.M."/>
            <person name="Klenk H.P."/>
            <person name="Overmann J."/>
            <person name="Kaster A.K."/>
            <person name="Rohde M."/>
            <person name="Wiegand S."/>
            <person name="Jogler C."/>
        </authorList>
    </citation>
    <scope>NUCLEOTIDE SEQUENCE [LARGE SCALE GENOMIC DNA]</scope>
    <source>
        <strain evidence="9 10">NH11</strain>
    </source>
</reference>
<sequence length="574" mass="60415">MEDFLYAVLASLPIVVVAVFLVGLRWPASRAMPLSLITAVVLALFVWKVPGWQVLAYGLSGLVTTANLLYIVFGAILLLNTLQQSGAVNVIRSGFHEVSPDRRIQVIIVAWLFGSFIEGAAGFGTPAAVAVPLLVALGFPPLAAVVSGVIIQSTPVSFGALGTPILLGVSRGLGLSDGFPDDSSLQQAALSLKLITETDQSASALLHVIGIRVALVHATVGTFLPLILVSVLTKGFGAAKSFSEGLACWKFALFAAFAMTVPSVLTAMFLGPQFPSLFGGLIGLTITVAAARRGFLIPAGTPWQFADRNSWPTDWTAFNASDPTEELDARQPVSQLSLRQAWTPYLILAVLLVLFSLPQLPIKGWVTHPSVVLSVTNLFDTPAKLDSKPLALPGTIFVIVSVAAFFLHRMAVGQFRTAISDSFRTTARASVALVFTVPMVQIFLGTKGGAAGLPEMPLMLAQQMSELAGKAWPLLAPLTGGLGAFVAGSNTISNMMLSKFQFGVGQQIGVDPFWVVALQAVGGAAGNTICVHNVVAASAVAGLVGREGQIIRRTLPVFLYYATFAGIIGLIIVR</sequence>
<evidence type="ECO:0000256" key="7">
    <source>
        <dbReference type="ARBA" id="ARBA00023136"/>
    </source>
</evidence>
<comment type="subcellular location">
    <subcellularLocation>
        <location evidence="1 8">Cell membrane</location>
        <topology evidence="1 8">Multi-pass membrane protein</topology>
    </subcellularLocation>
</comment>
<feature type="transmembrane region" description="Helical" evidence="8">
    <location>
        <begin position="55"/>
        <end position="82"/>
    </location>
</feature>
<keyword evidence="7 8" id="KW-0472">Membrane</keyword>
<evidence type="ECO:0000256" key="3">
    <source>
        <dbReference type="ARBA" id="ARBA00022448"/>
    </source>
</evidence>
<protein>
    <recommendedName>
        <fullName evidence="8">L-lactate permease</fullName>
    </recommendedName>
</protein>
<evidence type="ECO:0000256" key="2">
    <source>
        <dbReference type="ARBA" id="ARBA00010100"/>
    </source>
</evidence>
<dbReference type="PANTHER" id="PTHR30003">
    <property type="entry name" value="L-LACTATE PERMEASE"/>
    <property type="match status" value="1"/>
</dbReference>
<feature type="transmembrane region" description="Helical" evidence="8">
    <location>
        <begin position="390"/>
        <end position="408"/>
    </location>
</feature>
<comment type="similarity">
    <text evidence="2 8">Belongs to the lactate permease family.</text>
</comment>
<dbReference type="GO" id="GO:0005886">
    <property type="term" value="C:plasma membrane"/>
    <property type="evidence" value="ECO:0007669"/>
    <property type="project" value="UniProtKB-SubCell"/>
</dbReference>
<feature type="transmembrane region" description="Helical" evidence="8">
    <location>
        <begin position="471"/>
        <end position="492"/>
    </location>
</feature>
<keyword evidence="6 8" id="KW-1133">Transmembrane helix</keyword>
<dbReference type="KEGG" id="fmr:Fuma_02290"/>
<feature type="transmembrane region" description="Helical" evidence="8">
    <location>
        <begin position="103"/>
        <end position="123"/>
    </location>
</feature>
<feature type="transmembrane region" description="Helical" evidence="8">
    <location>
        <begin position="6"/>
        <end position="24"/>
    </location>
</feature>
<proteinExistence type="inferred from homology"/>
<feature type="transmembrane region" description="Helical" evidence="8">
    <location>
        <begin position="429"/>
        <end position="451"/>
    </location>
</feature>
<gene>
    <name evidence="9" type="primary">lldP</name>
    <name evidence="9" type="ORF">Fuma_02290</name>
</gene>
<feature type="transmembrane region" description="Helical" evidence="8">
    <location>
        <begin position="277"/>
        <end position="295"/>
    </location>
</feature>
<evidence type="ECO:0000256" key="8">
    <source>
        <dbReference type="RuleBase" id="RU365092"/>
    </source>
</evidence>
<feature type="transmembrane region" description="Helical" evidence="8">
    <location>
        <begin position="158"/>
        <end position="175"/>
    </location>
</feature>
<dbReference type="STRING" id="1891926.Fuma_02290"/>
<dbReference type="InterPro" id="IPR003804">
    <property type="entry name" value="Lactate_perm"/>
</dbReference>
<comment type="function">
    <text evidence="8">Uptake of L-lactate across the membrane. Can also transport D-lactate and glycolate.</text>
</comment>
<evidence type="ECO:0000256" key="5">
    <source>
        <dbReference type="ARBA" id="ARBA00022692"/>
    </source>
</evidence>
<feature type="transmembrane region" description="Helical" evidence="8">
    <location>
        <begin position="209"/>
        <end position="231"/>
    </location>
</feature>